<evidence type="ECO:0008006" key="3">
    <source>
        <dbReference type="Google" id="ProtNLM"/>
    </source>
</evidence>
<reference evidence="1" key="1">
    <citation type="submission" date="2019-12" db="EMBL/GenBank/DDBJ databases">
        <title>High-Quality draft genome sequences of three cyanobacteria isolated from the limestone walls of the Old Cathedral of Coimbra.</title>
        <authorList>
            <person name="Tiago I."/>
            <person name="Soares F."/>
            <person name="Portugal A."/>
        </authorList>
    </citation>
    <scope>NUCLEOTIDE SEQUENCE [LARGE SCALE GENOMIC DNA]</scope>
    <source>
        <strain evidence="1">C</strain>
    </source>
</reference>
<evidence type="ECO:0000313" key="1">
    <source>
        <dbReference type="EMBL" id="NCJ05183.1"/>
    </source>
</evidence>
<sequence>MANLGKPLTELELIKLNGHEDTIERCMQSYLEFGLALRAILRDRLYRKEYKSFEEYCQKRWATSRQEAYRKINAAAVAQNLMSASNVQPVEYQTRLLSQLEPAQQRIVWKAALEESKGHPTGRIIEQVMVKRGLRSKPQAAEHSSESEEWYTPSHVLERVLACLGSVDLDPAAETLENPNVPANAHYTAELDGLSDRVWAGKIYLNPPYGRSIGRWVERLLWEYVSENVTEAILLVPARTDTEWWKQLQHFPVCLCWGRLRFSGSKTGAPFPSAIFYLGKSADAFYDAFADLGGIWMRISRDSLADG</sequence>
<keyword evidence="2" id="KW-1185">Reference proteome</keyword>
<dbReference type="Proteomes" id="UP000607397">
    <property type="component" value="Unassembled WGS sequence"/>
</dbReference>
<dbReference type="Pfam" id="PF05869">
    <property type="entry name" value="Dam"/>
    <property type="match status" value="1"/>
</dbReference>
<proteinExistence type="predicted"/>
<dbReference type="InterPro" id="IPR008593">
    <property type="entry name" value="Dam_MeTrfase"/>
</dbReference>
<comment type="caution">
    <text evidence="1">The sequence shown here is derived from an EMBL/GenBank/DDBJ whole genome shotgun (WGS) entry which is preliminary data.</text>
</comment>
<dbReference type="RefSeq" id="WP_161823663.1">
    <property type="nucleotide sequence ID" value="NZ_WVIC01000002.1"/>
</dbReference>
<dbReference type="GO" id="GO:0009007">
    <property type="term" value="F:site-specific DNA-methyltransferase (adenine-specific) activity"/>
    <property type="evidence" value="ECO:0007669"/>
    <property type="project" value="InterPro"/>
</dbReference>
<dbReference type="EMBL" id="WVIC01000002">
    <property type="protein sequence ID" value="NCJ05183.1"/>
    <property type="molecule type" value="Genomic_DNA"/>
</dbReference>
<protein>
    <recommendedName>
        <fullName evidence="3">DNA N-6-adenine-methyltransferase (Dam)</fullName>
    </recommendedName>
</protein>
<evidence type="ECO:0000313" key="2">
    <source>
        <dbReference type="Proteomes" id="UP000607397"/>
    </source>
</evidence>
<dbReference type="AlphaFoldDB" id="A0A8K1ZWK0"/>
<gene>
    <name evidence="1" type="ORF">GS597_01340</name>
</gene>
<name>A0A8K1ZWK0_9CYAN</name>
<dbReference type="GO" id="GO:0003677">
    <property type="term" value="F:DNA binding"/>
    <property type="evidence" value="ECO:0007669"/>
    <property type="project" value="InterPro"/>
</dbReference>
<organism evidence="1 2">
    <name type="scientific">Petrachloros mirabilis ULC683</name>
    <dbReference type="NCBI Taxonomy" id="2781853"/>
    <lineage>
        <taxon>Bacteria</taxon>
        <taxon>Bacillati</taxon>
        <taxon>Cyanobacteriota</taxon>
        <taxon>Cyanophyceae</taxon>
        <taxon>Synechococcales</taxon>
        <taxon>Petrachlorosaceae</taxon>
        <taxon>Petrachloros</taxon>
        <taxon>Petrachloros mirabilis</taxon>
    </lineage>
</organism>
<accession>A0A8K1ZWK0</accession>
<dbReference type="GO" id="GO:0009307">
    <property type="term" value="P:DNA restriction-modification system"/>
    <property type="evidence" value="ECO:0007669"/>
    <property type="project" value="InterPro"/>
</dbReference>